<dbReference type="Gene3D" id="3.30.420.10">
    <property type="entry name" value="Ribonuclease H-like superfamily/Ribonuclease H"/>
    <property type="match status" value="1"/>
</dbReference>
<evidence type="ECO:0000256" key="6">
    <source>
        <dbReference type="ARBA" id="ARBA00023242"/>
    </source>
</evidence>
<dbReference type="CDD" id="cd06145">
    <property type="entry name" value="REX1_like"/>
    <property type="match status" value="1"/>
</dbReference>
<comment type="function">
    <text evidence="7">3'-5' exonuclease degrading single-stranded small RNAs.</text>
</comment>
<dbReference type="GO" id="GO:0004527">
    <property type="term" value="F:exonuclease activity"/>
    <property type="evidence" value="ECO:0007669"/>
    <property type="project" value="UniProtKB-KW"/>
</dbReference>
<feature type="domain" description="Exonuclease" evidence="9">
    <location>
        <begin position="148"/>
        <end position="306"/>
    </location>
</feature>
<evidence type="ECO:0000256" key="4">
    <source>
        <dbReference type="ARBA" id="ARBA00022801"/>
    </source>
</evidence>
<dbReference type="InterPro" id="IPR047021">
    <property type="entry name" value="REXO1/3/4-like"/>
</dbReference>
<keyword evidence="11" id="KW-1185">Reference proteome</keyword>
<dbReference type="SMART" id="SM00479">
    <property type="entry name" value="EXOIII"/>
    <property type="match status" value="1"/>
</dbReference>
<dbReference type="Proteomes" id="UP000027138">
    <property type="component" value="Unassembled WGS sequence"/>
</dbReference>
<dbReference type="InterPro" id="IPR036397">
    <property type="entry name" value="RNaseH_sf"/>
</dbReference>
<accession>A0A067K6W7</accession>
<gene>
    <name evidence="10" type="ORF">JCGZ_12452</name>
</gene>
<evidence type="ECO:0000313" key="10">
    <source>
        <dbReference type="EMBL" id="KDP31991.1"/>
    </source>
</evidence>
<feature type="coiled-coil region" evidence="8">
    <location>
        <begin position="445"/>
        <end position="508"/>
    </location>
</feature>
<keyword evidence="5" id="KW-0269">Exonuclease</keyword>
<evidence type="ECO:0000256" key="8">
    <source>
        <dbReference type="SAM" id="Coils"/>
    </source>
</evidence>
<sequence>MNHKHANAIATAPEKVLVEIVKLIQRQERKGTKGGWKEFLKDHDSKFGSSISDPAKRSRKTLISFLHTFTEKDDLKFVDSVLRLHANREVLEQIRKETPDNESPEQRLVSLTVEHPFYLSKYAFPSYDKQDWIITKLPEKSKLMSSNAIIAIDCEMVLCEDGTDALVRVCVVDHHLQVKLDEKVNPCKPVADYRTEITGVTARDLDGVSCSLADIQKSMKKLLQKGTILVGHGLYNDLQALMVDHQRVIDTSFIFRRSDGRLPSLDTLCKSVLGYELRKEGAPHNCVDDACAAMKLILAKVELGVNTDIPLNHEDVLEGEMAKLLLHNIPINVPIKELHGVFPQKFIIESKPPKKAHGVKYSALAIFKNSQKACQAFENLNGRLEKDKNGLQQKMITFKLNTGATASIFVRKMTHDNSPHQGSLKKRVFQGEELIESKKLKTDDCDDHVKEIERLKGELREKDLNKCDNHLKEIERLKQDLSAKDFQISAQDKIISKLKKELKEMKKKRKGH</sequence>
<dbReference type="InterPro" id="IPR034922">
    <property type="entry name" value="REX1-like_exo"/>
</dbReference>
<dbReference type="GO" id="GO:0003676">
    <property type="term" value="F:nucleic acid binding"/>
    <property type="evidence" value="ECO:0007669"/>
    <property type="project" value="InterPro"/>
</dbReference>
<keyword evidence="8" id="KW-0175">Coiled coil</keyword>
<dbReference type="InterPro" id="IPR013520">
    <property type="entry name" value="Ribonucl_H"/>
</dbReference>
<keyword evidence="4" id="KW-0378">Hydrolase</keyword>
<protein>
    <recommendedName>
        <fullName evidence="9">Exonuclease domain-containing protein</fullName>
    </recommendedName>
</protein>
<name>A0A067K6W7_JATCU</name>
<reference evidence="10 11" key="1">
    <citation type="journal article" date="2014" name="PLoS ONE">
        <title>Global Analysis of Gene Expression Profiles in Physic Nut (Jatropha curcas L.) Seedlings Exposed to Salt Stress.</title>
        <authorList>
            <person name="Zhang L."/>
            <person name="Zhang C."/>
            <person name="Wu P."/>
            <person name="Chen Y."/>
            <person name="Li M."/>
            <person name="Jiang H."/>
            <person name="Wu G."/>
        </authorList>
    </citation>
    <scope>NUCLEOTIDE SEQUENCE [LARGE SCALE GENOMIC DNA]</scope>
    <source>
        <strain evidence="11">cv. GZQX0401</strain>
        <tissue evidence="10">Young leaves</tissue>
    </source>
</reference>
<comment type="similarity">
    <text evidence="2">Belongs to the REXO1/REXO3 family.</text>
</comment>
<dbReference type="GO" id="GO:0005634">
    <property type="term" value="C:nucleus"/>
    <property type="evidence" value="ECO:0007669"/>
    <property type="project" value="UniProtKB-SubCell"/>
</dbReference>
<keyword evidence="6" id="KW-0539">Nucleus</keyword>
<evidence type="ECO:0000259" key="9">
    <source>
        <dbReference type="SMART" id="SM00479"/>
    </source>
</evidence>
<dbReference type="PANTHER" id="PTHR12801">
    <property type="entry name" value="RNA EXONUCLEASE REXO1 / RECO3 FAMILY MEMBER-RELATED"/>
    <property type="match status" value="1"/>
</dbReference>
<keyword evidence="3" id="KW-0540">Nuclease</keyword>
<evidence type="ECO:0000313" key="11">
    <source>
        <dbReference type="Proteomes" id="UP000027138"/>
    </source>
</evidence>
<evidence type="ECO:0000256" key="7">
    <source>
        <dbReference type="ARBA" id="ARBA00053817"/>
    </source>
</evidence>
<evidence type="ECO:0000256" key="3">
    <source>
        <dbReference type="ARBA" id="ARBA00022722"/>
    </source>
</evidence>
<dbReference type="PANTHER" id="PTHR12801:SF115">
    <property type="entry name" value="FI18136P1-RELATED"/>
    <property type="match status" value="1"/>
</dbReference>
<comment type="subcellular location">
    <subcellularLocation>
        <location evidence="1">Nucleus</location>
    </subcellularLocation>
</comment>
<organism evidence="10 11">
    <name type="scientific">Jatropha curcas</name>
    <name type="common">Barbados nut</name>
    <dbReference type="NCBI Taxonomy" id="180498"/>
    <lineage>
        <taxon>Eukaryota</taxon>
        <taxon>Viridiplantae</taxon>
        <taxon>Streptophyta</taxon>
        <taxon>Embryophyta</taxon>
        <taxon>Tracheophyta</taxon>
        <taxon>Spermatophyta</taxon>
        <taxon>Magnoliopsida</taxon>
        <taxon>eudicotyledons</taxon>
        <taxon>Gunneridae</taxon>
        <taxon>Pentapetalae</taxon>
        <taxon>rosids</taxon>
        <taxon>fabids</taxon>
        <taxon>Malpighiales</taxon>
        <taxon>Euphorbiaceae</taxon>
        <taxon>Crotonoideae</taxon>
        <taxon>Jatropheae</taxon>
        <taxon>Jatropha</taxon>
    </lineage>
</organism>
<dbReference type="FunFam" id="3.30.420.10:FF:000080">
    <property type="entry name" value="Small RNA degrading nuclease 3"/>
    <property type="match status" value="1"/>
</dbReference>
<evidence type="ECO:0000256" key="2">
    <source>
        <dbReference type="ARBA" id="ARBA00006357"/>
    </source>
</evidence>
<dbReference type="InterPro" id="IPR012337">
    <property type="entry name" value="RNaseH-like_sf"/>
</dbReference>
<dbReference type="EMBL" id="KK914593">
    <property type="protein sequence ID" value="KDP31991.1"/>
    <property type="molecule type" value="Genomic_DNA"/>
</dbReference>
<dbReference type="AlphaFoldDB" id="A0A067K6W7"/>
<evidence type="ECO:0000256" key="1">
    <source>
        <dbReference type="ARBA" id="ARBA00004123"/>
    </source>
</evidence>
<dbReference type="SUPFAM" id="SSF53098">
    <property type="entry name" value="Ribonuclease H-like"/>
    <property type="match status" value="1"/>
</dbReference>
<evidence type="ECO:0000256" key="5">
    <source>
        <dbReference type="ARBA" id="ARBA00022839"/>
    </source>
</evidence>
<dbReference type="OrthoDB" id="16516at2759"/>
<proteinExistence type="inferred from homology"/>
<dbReference type="STRING" id="180498.A0A067K6W7"/>